<dbReference type="Proteomes" id="UP000319927">
    <property type="component" value="Unassembled WGS sequence"/>
</dbReference>
<sequence length="154" mass="15929">MGFFMNNVLLRDLAVLFTRVALGVIFIAHGWQKLTEWGLDGTAAAFDQLGVPLPMASAWFAALVELVGGVALVVGLAVPVSALLLALDMLGALLIVHLGNGVFVSANGYELVLALGATALLLAAVGAGRFSLDRLIAPRLSRGADRRAPEPAAA</sequence>
<accession>A0A561WX65</accession>
<dbReference type="InterPro" id="IPR051907">
    <property type="entry name" value="DoxX-like_oxidoreductase"/>
</dbReference>
<dbReference type="InterPro" id="IPR032808">
    <property type="entry name" value="DoxX"/>
</dbReference>
<comment type="caution">
    <text evidence="8">The sequence shown here is derived from an EMBL/GenBank/DDBJ whole genome shotgun (WGS) entry which is preliminary data.</text>
</comment>
<evidence type="ECO:0000256" key="3">
    <source>
        <dbReference type="ARBA" id="ARBA00022475"/>
    </source>
</evidence>
<organism evidence="8 9">
    <name type="scientific">Micromonospora palomenae</name>
    <dbReference type="NCBI Taxonomy" id="1461247"/>
    <lineage>
        <taxon>Bacteria</taxon>
        <taxon>Bacillati</taxon>
        <taxon>Actinomycetota</taxon>
        <taxon>Actinomycetes</taxon>
        <taxon>Micromonosporales</taxon>
        <taxon>Micromonosporaceae</taxon>
        <taxon>Micromonospora</taxon>
    </lineage>
</organism>
<dbReference type="Pfam" id="PF07681">
    <property type="entry name" value="DoxX"/>
    <property type="match status" value="1"/>
</dbReference>
<evidence type="ECO:0000256" key="6">
    <source>
        <dbReference type="ARBA" id="ARBA00023136"/>
    </source>
</evidence>
<evidence type="ECO:0000256" key="4">
    <source>
        <dbReference type="ARBA" id="ARBA00022692"/>
    </source>
</evidence>
<comment type="similarity">
    <text evidence="2">Belongs to the DoxX family.</text>
</comment>
<evidence type="ECO:0000256" key="2">
    <source>
        <dbReference type="ARBA" id="ARBA00006679"/>
    </source>
</evidence>
<evidence type="ECO:0000256" key="5">
    <source>
        <dbReference type="ARBA" id="ARBA00022989"/>
    </source>
</evidence>
<evidence type="ECO:0000313" key="8">
    <source>
        <dbReference type="EMBL" id="TWG28434.1"/>
    </source>
</evidence>
<evidence type="ECO:0000256" key="1">
    <source>
        <dbReference type="ARBA" id="ARBA00004651"/>
    </source>
</evidence>
<keyword evidence="9" id="KW-1185">Reference proteome</keyword>
<reference evidence="8 9" key="1">
    <citation type="submission" date="2019-06" db="EMBL/GenBank/DDBJ databases">
        <title>Sequencing the genomes of 1000 actinobacteria strains.</title>
        <authorList>
            <person name="Klenk H.-P."/>
        </authorList>
    </citation>
    <scope>NUCLEOTIDE SEQUENCE [LARGE SCALE GENOMIC DNA]</scope>
    <source>
        <strain evidence="8 9">DSM 102131</strain>
    </source>
</reference>
<keyword evidence="5 7" id="KW-1133">Transmembrane helix</keyword>
<keyword evidence="4 7" id="KW-0812">Transmembrane</keyword>
<keyword evidence="3" id="KW-1003">Cell membrane</keyword>
<gene>
    <name evidence="8" type="ORF">FHX75_111586</name>
</gene>
<dbReference type="EMBL" id="VIXA01000001">
    <property type="protein sequence ID" value="TWG28434.1"/>
    <property type="molecule type" value="Genomic_DNA"/>
</dbReference>
<feature type="transmembrane region" description="Helical" evidence="7">
    <location>
        <begin position="85"/>
        <end position="105"/>
    </location>
</feature>
<dbReference type="AlphaFoldDB" id="A0A561WX65"/>
<keyword evidence="6 7" id="KW-0472">Membrane</keyword>
<name>A0A561WX65_9ACTN</name>
<proteinExistence type="inferred from homology"/>
<evidence type="ECO:0000313" key="9">
    <source>
        <dbReference type="Proteomes" id="UP000319927"/>
    </source>
</evidence>
<feature type="transmembrane region" description="Helical" evidence="7">
    <location>
        <begin position="12"/>
        <end position="31"/>
    </location>
</feature>
<dbReference type="PANTHER" id="PTHR33452:SF1">
    <property type="entry name" value="INNER MEMBRANE PROTEIN YPHA-RELATED"/>
    <property type="match status" value="1"/>
</dbReference>
<comment type="subcellular location">
    <subcellularLocation>
        <location evidence="1">Cell membrane</location>
        <topology evidence="1">Multi-pass membrane protein</topology>
    </subcellularLocation>
</comment>
<dbReference type="PANTHER" id="PTHR33452">
    <property type="entry name" value="OXIDOREDUCTASE CATD-RELATED"/>
    <property type="match status" value="1"/>
</dbReference>
<evidence type="ECO:0000256" key="7">
    <source>
        <dbReference type="SAM" id="Phobius"/>
    </source>
</evidence>
<dbReference type="GO" id="GO:0005886">
    <property type="term" value="C:plasma membrane"/>
    <property type="evidence" value="ECO:0007669"/>
    <property type="project" value="UniProtKB-SubCell"/>
</dbReference>
<feature type="transmembrane region" description="Helical" evidence="7">
    <location>
        <begin position="56"/>
        <end position="78"/>
    </location>
</feature>
<protein>
    <submittedName>
        <fullName evidence="8">Putative oxidoreductase</fullName>
    </submittedName>
</protein>
<feature type="transmembrane region" description="Helical" evidence="7">
    <location>
        <begin position="111"/>
        <end position="132"/>
    </location>
</feature>